<dbReference type="AlphaFoldDB" id="A0A4S3ZQP7"/>
<evidence type="ECO:0000313" key="4">
    <source>
        <dbReference type="Proteomes" id="UP000310754"/>
    </source>
</evidence>
<reference evidence="3 4" key="1">
    <citation type="submission" date="2019-04" db="EMBL/GenBank/DDBJ databases">
        <title>Rhizobium terrae sp. nov., isolated from a paddy soil.</title>
        <authorList>
            <person name="Lin S.-Y."/>
            <person name="Hameed A."/>
            <person name="Huang H.-I."/>
            <person name="Young C.-C."/>
        </authorList>
    </citation>
    <scope>NUCLEOTIDE SEQUENCE [LARGE SCALE GENOMIC DNA]</scope>
    <source>
        <strain evidence="3 4">CC-HIH110</strain>
    </source>
</reference>
<dbReference type="EMBL" id="SSOA01000011">
    <property type="protein sequence ID" value="THF47818.1"/>
    <property type="molecule type" value="Genomic_DNA"/>
</dbReference>
<dbReference type="InterPro" id="IPR006680">
    <property type="entry name" value="Amidohydro-rel"/>
</dbReference>
<dbReference type="InterPro" id="IPR032466">
    <property type="entry name" value="Metal_Hydrolase"/>
</dbReference>
<evidence type="ECO:0000259" key="2">
    <source>
        <dbReference type="Pfam" id="PF04909"/>
    </source>
</evidence>
<evidence type="ECO:0000256" key="1">
    <source>
        <dbReference type="ARBA" id="ARBA00038310"/>
    </source>
</evidence>
<name>A0A4S3ZQP7_9HYPH</name>
<dbReference type="PANTHER" id="PTHR43569">
    <property type="entry name" value="AMIDOHYDROLASE"/>
    <property type="match status" value="1"/>
</dbReference>
<accession>A0A4S3ZQP7</accession>
<dbReference type="Proteomes" id="UP000310754">
    <property type="component" value="Unassembled WGS sequence"/>
</dbReference>
<organism evidence="3 4">
    <name type="scientific">Allorhizobium terrae</name>
    <dbReference type="NCBI Taxonomy" id="1848972"/>
    <lineage>
        <taxon>Bacteria</taxon>
        <taxon>Pseudomonadati</taxon>
        <taxon>Pseudomonadota</taxon>
        <taxon>Alphaproteobacteria</taxon>
        <taxon>Hyphomicrobiales</taxon>
        <taxon>Rhizobiaceae</taxon>
        <taxon>Rhizobium/Agrobacterium group</taxon>
        <taxon>Allorhizobium</taxon>
    </lineage>
</organism>
<gene>
    <name evidence="3" type="ORF">E6C51_17285</name>
</gene>
<dbReference type="Pfam" id="PF04909">
    <property type="entry name" value="Amidohydro_2"/>
    <property type="match status" value="1"/>
</dbReference>
<dbReference type="InterPro" id="IPR052350">
    <property type="entry name" value="Metallo-dep_Lactonases"/>
</dbReference>
<sequence length="270" mass="30465">MRIDAHQHFWFLKDRQGEWPPAELAAIYRDFTPDDLLPLLKDANMDGTILVQTMERAEDTAFMLALAAENPFIKGVIGWVDLSAADASEQIARLSANPRLKGLRPMLQSLPDDDWIARHDLDSAIATIVALDLAFDALVLPRQLKGLLQRVERTPDLRVVIDHGAKPEIAHGRFIDWQKDMARLAACPTVHCKLSGLLTEAGSQKLESLRPYIETILDLFGPDRVLWGSDWPVLRLAGDYKNWLSQCEDIVLREHHAKVFGGNAARFYRI</sequence>
<dbReference type="PANTHER" id="PTHR43569:SF2">
    <property type="entry name" value="AMIDOHYDROLASE-RELATED DOMAIN-CONTAINING PROTEIN"/>
    <property type="match status" value="1"/>
</dbReference>
<evidence type="ECO:0000313" key="3">
    <source>
        <dbReference type="EMBL" id="THF47818.1"/>
    </source>
</evidence>
<keyword evidence="4" id="KW-1185">Reference proteome</keyword>
<comment type="similarity">
    <text evidence="1">Belongs to the metallo-dependent hydrolases superfamily.</text>
</comment>
<keyword evidence="3" id="KW-0378">Hydrolase</keyword>
<dbReference type="RefSeq" id="WP_190236899.1">
    <property type="nucleotide sequence ID" value="NZ_SSOA01000011.1"/>
</dbReference>
<comment type="caution">
    <text evidence="3">The sequence shown here is derived from an EMBL/GenBank/DDBJ whole genome shotgun (WGS) entry which is preliminary data.</text>
</comment>
<dbReference type="GO" id="GO:0016787">
    <property type="term" value="F:hydrolase activity"/>
    <property type="evidence" value="ECO:0007669"/>
    <property type="project" value="UniProtKB-KW"/>
</dbReference>
<proteinExistence type="inferred from homology"/>
<protein>
    <submittedName>
        <fullName evidence="3">Amidohydrolase</fullName>
    </submittedName>
</protein>
<feature type="domain" description="Amidohydrolase-related" evidence="2">
    <location>
        <begin position="3"/>
        <end position="270"/>
    </location>
</feature>
<dbReference type="Gene3D" id="3.20.20.140">
    <property type="entry name" value="Metal-dependent hydrolases"/>
    <property type="match status" value="1"/>
</dbReference>
<dbReference type="SUPFAM" id="SSF51556">
    <property type="entry name" value="Metallo-dependent hydrolases"/>
    <property type="match status" value="1"/>
</dbReference>